<evidence type="ECO:0000313" key="1">
    <source>
        <dbReference type="EMBL" id="VFK21769.1"/>
    </source>
</evidence>
<organism evidence="1">
    <name type="scientific">Candidatus Kentrum sp. LFY</name>
    <dbReference type="NCBI Taxonomy" id="2126342"/>
    <lineage>
        <taxon>Bacteria</taxon>
        <taxon>Pseudomonadati</taxon>
        <taxon>Pseudomonadota</taxon>
        <taxon>Gammaproteobacteria</taxon>
        <taxon>Candidatus Kentrum</taxon>
    </lineage>
</organism>
<name>A0A450WXP6_9GAMM</name>
<dbReference type="EMBL" id="CAADFN010000102">
    <property type="protein sequence ID" value="VFK21769.1"/>
    <property type="molecule type" value="Genomic_DNA"/>
</dbReference>
<dbReference type="AlphaFoldDB" id="A0A450WXP6"/>
<protein>
    <submittedName>
        <fullName evidence="1">Uncharacterized protein</fullName>
    </submittedName>
</protein>
<proteinExistence type="predicted"/>
<reference evidence="1" key="1">
    <citation type="submission" date="2019-02" db="EMBL/GenBank/DDBJ databases">
        <authorList>
            <person name="Gruber-Vodicka R. H."/>
            <person name="Seah K. B. B."/>
        </authorList>
    </citation>
    <scope>NUCLEOTIDE SEQUENCE</scope>
    <source>
        <strain evidence="1">BECK_BY7</strain>
    </source>
</reference>
<accession>A0A450WXP6</accession>
<sequence>MADDWLLDKISIGLEKLFLLRLPGTPPSDAIEGTALAWRTAFGKRRIAWDEELDMERVVRAFDDLLLCREWPSPAVFFDHLESRPSPPALPPPRIDPAKREAISKEFRALSRKMRMDHAAERAADLAQKSQALAELQSRLVTDRDVQPGGSS</sequence>
<gene>
    <name evidence="1" type="ORF">BECKLFY1418C_GA0070996_110219</name>
</gene>